<keyword evidence="1" id="KW-0812">Transmembrane</keyword>
<reference evidence="2 3" key="1">
    <citation type="journal article" date="2022" name="Front. Cell. Infect. Microbiol.">
        <title>The Genomes of Two Strains of Taenia crassiceps the Animal Model for the Study of Human Cysticercosis.</title>
        <authorList>
            <person name="Bobes R.J."/>
            <person name="Estrada K."/>
            <person name="Rios-Valencia D.G."/>
            <person name="Calderon-Gallegos A."/>
            <person name="de la Torre P."/>
            <person name="Carrero J.C."/>
            <person name="Sanchez-Flores A."/>
            <person name="Laclette J.P."/>
        </authorList>
    </citation>
    <scope>NUCLEOTIDE SEQUENCE [LARGE SCALE GENOMIC DNA]</scope>
    <source>
        <strain evidence="2">WFUcys</strain>
    </source>
</reference>
<evidence type="ECO:0000313" key="2">
    <source>
        <dbReference type="EMBL" id="KAL5104418.1"/>
    </source>
</evidence>
<name>A0ABR4Q423_9CEST</name>
<proteinExistence type="predicted"/>
<organism evidence="2 3">
    <name type="scientific">Taenia crassiceps</name>
    <dbReference type="NCBI Taxonomy" id="6207"/>
    <lineage>
        <taxon>Eukaryota</taxon>
        <taxon>Metazoa</taxon>
        <taxon>Spiralia</taxon>
        <taxon>Lophotrochozoa</taxon>
        <taxon>Platyhelminthes</taxon>
        <taxon>Cestoda</taxon>
        <taxon>Eucestoda</taxon>
        <taxon>Cyclophyllidea</taxon>
        <taxon>Taeniidae</taxon>
        <taxon>Taenia</taxon>
    </lineage>
</organism>
<keyword evidence="1" id="KW-1133">Transmembrane helix</keyword>
<feature type="transmembrane region" description="Helical" evidence="1">
    <location>
        <begin position="43"/>
        <end position="66"/>
    </location>
</feature>
<gene>
    <name evidence="2" type="ORF">TcWFU_002511</name>
</gene>
<accession>A0ABR4Q423</accession>
<comment type="caution">
    <text evidence="2">The sequence shown here is derived from an EMBL/GenBank/DDBJ whole genome shotgun (WGS) entry which is preliminary data.</text>
</comment>
<sequence length="122" mass="13320">MRYRCGIRSESASQWLAGSAGNAPGPTHTCHLYAPCGFSRVHIILLINLLGLINAGLIYLATVLVYRQIVHKNRRLQVDVVPNSSALTSFHMSSCLLIKSRLQRGAQVESLCRACEKGGLLS</sequence>
<keyword evidence="1" id="KW-0472">Membrane</keyword>
<evidence type="ECO:0000256" key="1">
    <source>
        <dbReference type="SAM" id="Phobius"/>
    </source>
</evidence>
<evidence type="ECO:0000313" key="3">
    <source>
        <dbReference type="Proteomes" id="UP001651158"/>
    </source>
</evidence>
<dbReference type="EMBL" id="JAKROA010000012">
    <property type="protein sequence ID" value="KAL5104418.1"/>
    <property type="molecule type" value="Genomic_DNA"/>
</dbReference>
<keyword evidence="3" id="KW-1185">Reference proteome</keyword>
<dbReference type="Proteomes" id="UP001651158">
    <property type="component" value="Unassembled WGS sequence"/>
</dbReference>
<protein>
    <submittedName>
        <fullName evidence="2">Uncharacterized protein</fullName>
    </submittedName>
</protein>